<name>A0A316IAB6_9PSEU</name>
<evidence type="ECO:0000256" key="1">
    <source>
        <dbReference type="SAM" id="MobiDB-lite"/>
    </source>
</evidence>
<proteinExistence type="predicted"/>
<dbReference type="InterPro" id="IPR052402">
    <property type="entry name" value="ADCK_kinase"/>
</dbReference>
<evidence type="ECO:0000313" key="3">
    <source>
        <dbReference type="EMBL" id="PWK89593.1"/>
    </source>
</evidence>
<dbReference type="GO" id="GO:0004672">
    <property type="term" value="F:protein kinase activity"/>
    <property type="evidence" value="ECO:0007669"/>
    <property type="project" value="InterPro"/>
</dbReference>
<evidence type="ECO:0000313" key="4">
    <source>
        <dbReference type="Proteomes" id="UP000246005"/>
    </source>
</evidence>
<comment type="caution">
    <text evidence="3">The sequence shown here is derived from an EMBL/GenBank/DDBJ whole genome shotgun (WGS) entry which is preliminary data.</text>
</comment>
<dbReference type="SMART" id="SM00220">
    <property type="entry name" value="S_TKc"/>
    <property type="match status" value="1"/>
</dbReference>
<dbReference type="InterPro" id="IPR011009">
    <property type="entry name" value="Kinase-like_dom_sf"/>
</dbReference>
<dbReference type="CDD" id="cd05121">
    <property type="entry name" value="ABC1_ADCK3-like"/>
    <property type="match status" value="1"/>
</dbReference>
<dbReference type="PANTHER" id="PTHR45890">
    <property type="entry name" value="AARF DOMAIN CONTAINING KINASE 2 (PREDICTED)"/>
    <property type="match status" value="1"/>
</dbReference>
<feature type="domain" description="Protein kinase" evidence="2">
    <location>
        <begin position="152"/>
        <end position="480"/>
    </location>
</feature>
<dbReference type="Pfam" id="PF03109">
    <property type="entry name" value="ABC1"/>
    <property type="match status" value="1"/>
</dbReference>
<reference evidence="3 4" key="1">
    <citation type="submission" date="2018-05" db="EMBL/GenBank/DDBJ databases">
        <title>Genomic Encyclopedia of Type Strains, Phase IV (KMG-IV): sequencing the most valuable type-strain genomes for metagenomic binning, comparative biology and taxonomic classification.</title>
        <authorList>
            <person name="Goeker M."/>
        </authorList>
    </citation>
    <scope>NUCLEOTIDE SEQUENCE [LARGE SCALE GENOMIC DNA]</scope>
    <source>
        <strain evidence="3 4">DSM 45480</strain>
    </source>
</reference>
<organism evidence="3 4">
    <name type="scientific">Lentzea atacamensis</name>
    <dbReference type="NCBI Taxonomy" id="531938"/>
    <lineage>
        <taxon>Bacteria</taxon>
        <taxon>Bacillati</taxon>
        <taxon>Actinomycetota</taxon>
        <taxon>Actinomycetes</taxon>
        <taxon>Pseudonocardiales</taxon>
        <taxon>Pseudonocardiaceae</taxon>
        <taxon>Lentzea</taxon>
    </lineage>
</organism>
<dbReference type="SUPFAM" id="SSF56112">
    <property type="entry name" value="Protein kinase-like (PK-like)"/>
    <property type="match status" value="1"/>
</dbReference>
<dbReference type="PROSITE" id="PS50011">
    <property type="entry name" value="PROTEIN_KINASE_DOM"/>
    <property type="match status" value="1"/>
</dbReference>
<dbReference type="InterPro" id="IPR004147">
    <property type="entry name" value="ABC1_dom"/>
</dbReference>
<dbReference type="EMBL" id="QGHB01000002">
    <property type="protein sequence ID" value="PWK89593.1"/>
    <property type="molecule type" value="Genomic_DNA"/>
</dbReference>
<sequence length="480" mass="52269">MTTQPTDATGRRPSIRSERDGSIGRTGSTATSRASGAAVPRPGVSALCGRVARIVRVLTVRSLSLGVATVGALARRRSAADYRGAWLVDTITDLGPAFVKAAQMLSTRADLVPPSVCRALSGLYDDVRPIPARELMPLLERRLGLANTRAILADNAPVAAGSIACVYHATLPDGREVAVKVRRPDVARTLGIDLAIMRGLTRLVARVPLLRDVPAVDIVDQVTESVYGQLDLLAECDNLERLRVNLAKFPDVRVPAVHRDLCGEDVVVMEYLQDLRRLRPEDMTEESKERAVLSALHAVYQMLFHDGLVHCDLHPGNLYLRQDGSVVIVDAGFTVQLRPQAQDKFASFFHQMANGNGRRCAEIVLSTAKPGPNADTGGFCRELSGLVESVSGVRAADFDLVRFATKLFDIQRRYGLYADPQFVFPILSLMVLEGTVRDFAPDIDFQREALPFLAQGVLERAIRAWQATLPEQTADGSAAE</sequence>
<dbReference type="GO" id="GO:0005524">
    <property type="term" value="F:ATP binding"/>
    <property type="evidence" value="ECO:0007669"/>
    <property type="project" value="InterPro"/>
</dbReference>
<accession>A0A316IAB6</accession>
<protein>
    <submittedName>
        <fullName evidence="3">Ubiquinone biosynthesis protein</fullName>
    </submittedName>
</protein>
<keyword evidence="3" id="KW-0830">Ubiquinone</keyword>
<dbReference type="PANTHER" id="PTHR45890:SF1">
    <property type="entry name" value="AARF DOMAIN CONTAINING KINASE 2"/>
    <property type="match status" value="1"/>
</dbReference>
<dbReference type="Gene3D" id="1.10.510.10">
    <property type="entry name" value="Transferase(Phosphotransferase) domain 1"/>
    <property type="match status" value="1"/>
</dbReference>
<gene>
    <name evidence="3" type="ORF">C8D88_102868</name>
</gene>
<dbReference type="AlphaFoldDB" id="A0A316IAB6"/>
<evidence type="ECO:0000259" key="2">
    <source>
        <dbReference type="PROSITE" id="PS50011"/>
    </source>
</evidence>
<feature type="compositionally biased region" description="Low complexity" evidence="1">
    <location>
        <begin position="25"/>
        <end position="38"/>
    </location>
</feature>
<feature type="region of interest" description="Disordered" evidence="1">
    <location>
        <begin position="1"/>
        <end position="40"/>
    </location>
</feature>
<dbReference type="InterPro" id="IPR000719">
    <property type="entry name" value="Prot_kinase_dom"/>
</dbReference>
<dbReference type="Proteomes" id="UP000246005">
    <property type="component" value="Unassembled WGS sequence"/>
</dbReference>